<gene>
    <name evidence="6" type="ORF">PF004_g7815</name>
    <name evidence="5" type="ORF">PF005_g7615</name>
    <name evidence="4" type="ORF">PF006_g6825</name>
    <name evidence="3" type="ORF">PF007_g5948</name>
    <name evidence="2" type="ORF">PF009_g7825</name>
</gene>
<evidence type="ECO:0000313" key="5">
    <source>
        <dbReference type="EMBL" id="KAE9220104.1"/>
    </source>
</evidence>
<evidence type="ECO:0000313" key="11">
    <source>
        <dbReference type="Proteomes" id="UP000476176"/>
    </source>
</evidence>
<dbReference type="AlphaFoldDB" id="A0A6A3SY62"/>
<dbReference type="EMBL" id="QXGC01000348">
    <property type="protein sequence ID" value="KAE9239742.1"/>
    <property type="molecule type" value="Genomic_DNA"/>
</dbReference>
<protein>
    <submittedName>
        <fullName evidence="3">Uncharacterized protein</fullName>
    </submittedName>
</protein>
<evidence type="ECO:0000256" key="1">
    <source>
        <dbReference type="SAM" id="Coils"/>
    </source>
</evidence>
<reference evidence="7 8" key="1">
    <citation type="submission" date="2018-08" db="EMBL/GenBank/DDBJ databases">
        <title>Genomic investigation of the strawberry pathogen Phytophthora fragariae indicates pathogenicity is determined by transcriptional variation in three key races.</title>
        <authorList>
            <person name="Adams T.M."/>
            <person name="Armitage A.D."/>
            <person name="Sobczyk M.K."/>
            <person name="Bates H.J."/>
            <person name="Dunwell J.M."/>
            <person name="Nellist C.F."/>
            <person name="Harrison R.J."/>
        </authorList>
    </citation>
    <scope>NUCLEOTIDE SEQUENCE [LARGE SCALE GENOMIC DNA]</scope>
    <source>
        <strain evidence="6 11">BC-23</strain>
        <strain evidence="5 8">NOV-27</strain>
        <strain evidence="4 9">NOV-5</strain>
        <strain evidence="3 10">NOV-71</strain>
        <strain evidence="2 7">NOV-9</strain>
    </source>
</reference>
<comment type="caution">
    <text evidence="3">The sequence shown here is derived from an EMBL/GenBank/DDBJ whole genome shotgun (WGS) entry which is preliminary data.</text>
</comment>
<dbReference type="Proteomes" id="UP000476176">
    <property type="component" value="Unassembled WGS sequence"/>
</dbReference>
<keyword evidence="1" id="KW-0175">Coiled coil</keyword>
<evidence type="ECO:0000313" key="8">
    <source>
        <dbReference type="Proteomes" id="UP000433483"/>
    </source>
</evidence>
<evidence type="ECO:0000313" key="6">
    <source>
        <dbReference type="EMBL" id="KAE9239742.1"/>
    </source>
</evidence>
<sequence length="136" mass="15388">MSTEEDLYGDLDTSTSALEKKEALDLKTQVEKENARLRDELAQLQEQNRQLGATNKQLETNISTLFATAQLELKDEGRVYVFVIARSARSLPSNAHRINCWLFVRTNSSPSLLVSRCDLEAALSLPPLRLIFFLTF</sequence>
<feature type="coiled-coil region" evidence="1">
    <location>
        <begin position="20"/>
        <end position="61"/>
    </location>
</feature>
<proteinExistence type="predicted"/>
<evidence type="ECO:0000313" key="2">
    <source>
        <dbReference type="EMBL" id="KAE8942422.1"/>
    </source>
</evidence>
<dbReference type="EMBL" id="QXGA01000282">
    <property type="protein sequence ID" value="KAE9148610.1"/>
    <property type="molecule type" value="Genomic_DNA"/>
</dbReference>
<dbReference type="EMBL" id="QXGF01000307">
    <property type="protein sequence ID" value="KAE8942422.1"/>
    <property type="molecule type" value="Genomic_DNA"/>
</dbReference>
<evidence type="ECO:0000313" key="10">
    <source>
        <dbReference type="Proteomes" id="UP000441208"/>
    </source>
</evidence>
<keyword evidence="8" id="KW-1185">Reference proteome</keyword>
<dbReference type="Proteomes" id="UP000433483">
    <property type="component" value="Unassembled WGS sequence"/>
</dbReference>
<dbReference type="OrthoDB" id="1938039at2759"/>
<organism evidence="3 10">
    <name type="scientific">Phytophthora fragariae</name>
    <dbReference type="NCBI Taxonomy" id="53985"/>
    <lineage>
        <taxon>Eukaryota</taxon>
        <taxon>Sar</taxon>
        <taxon>Stramenopiles</taxon>
        <taxon>Oomycota</taxon>
        <taxon>Peronosporomycetes</taxon>
        <taxon>Peronosporales</taxon>
        <taxon>Peronosporaceae</taxon>
        <taxon>Phytophthora</taxon>
    </lineage>
</organism>
<accession>A0A6A3SY62</accession>
<dbReference type="Proteomes" id="UP000440732">
    <property type="component" value="Unassembled WGS sequence"/>
</dbReference>
<evidence type="ECO:0000313" key="4">
    <source>
        <dbReference type="EMBL" id="KAE9148610.1"/>
    </source>
</evidence>
<dbReference type="EMBL" id="QXFZ01000214">
    <property type="protein sequence ID" value="KAE9126526.1"/>
    <property type="molecule type" value="Genomic_DNA"/>
</dbReference>
<evidence type="ECO:0000313" key="7">
    <source>
        <dbReference type="Proteomes" id="UP000429523"/>
    </source>
</evidence>
<dbReference type="Proteomes" id="UP000429523">
    <property type="component" value="Unassembled WGS sequence"/>
</dbReference>
<evidence type="ECO:0000313" key="9">
    <source>
        <dbReference type="Proteomes" id="UP000440732"/>
    </source>
</evidence>
<dbReference type="Proteomes" id="UP000441208">
    <property type="component" value="Unassembled WGS sequence"/>
</dbReference>
<evidence type="ECO:0000313" key="3">
    <source>
        <dbReference type="EMBL" id="KAE9126526.1"/>
    </source>
</evidence>
<dbReference type="EMBL" id="QXGB01000307">
    <property type="protein sequence ID" value="KAE9220104.1"/>
    <property type="molecule type" value="Genomic_DNA"/>
</dbReference>
<name>A0A6A3SY62_9STRA</name>